<evidence type="ECO:0000313" key="11">
    <source>
        <dbReference type="EMBL" id="OOK66928.1"/>
    </source>
</evidence>
<dbReference type="Proteomes" id="UP000188532">
    <property type="component" value="Unassembled WGS sequence"/>
</dbReference>
<gene>
    <name evidence="11" type="ORF">BZL29_7164</name>
</gene>
<proteinExistence type="predicted"/>
<keyword evidence="10" id="KW-0411">Iron-sulfur</keyword>
<protein>
    <submittedName>
        <fullName evidence="11">Nitrate reductase, beta subunit domain protein</fullName>
        <ecNumber evidence="11">1.7.99.4</ecNumber>
    </submittedName>
</protein>
<name>A0A1V3WJI1_MYCKA</name>
<dbReference type="GO" id="GO:0051539">
    <property type="term" value="F:4 iron, 4 sulfur cluster binding"/>
    <property type="evidence" value="ECO:0007669"/>
    <property type="project" value="UniProtKB-KW"/>
</dbReference>
<keyword evidence="8" id="KW-0249">Electron transport</keyword>
<comment type="caution">
    <text evidence="11">The sequence shown here is derived from an EMBL/GenBank/DDBJ whole genome shotgun (WGS) entry which is preliminary data.</text>
</comment>
<keyword evidence="7" id="KW-0677">Repeat</keyword>
<comment type="subcellular location">
    <subcellularLocation>
        <location evidence="3">Cell envelope</location>
    </subcellularLocation>
</comment>
<dbReference type="GO" id="GO:0009055">
    <property type="term" value="F:electron transfer activity"/>
    <property type="evidence" value="ECO:0007669"/>
    <property type="project" value="TreeGrafter"/>
</dbReference>
<comment type="cofactor">
    <cofactor evidence="2">
        <name>[4Fe-4S] cluster</name>
        <dbReference type="ChEBI" id="CHEBI:49883"/>
    </cofactor>
</comment>
<dbReference type="EMBL" id="MVBN01000009">
    <property type="protein sequence ID" value="OOK66928.1"/>
    <property type="molecule type" value="Genomic_DNA"/>
</dbReference>
<accession>A0A1V3WJI1</accession>
<comment type="cofactor">
    <cofactor evidence="1">
        <name>[3Fe-4S] cluster</name>
        <dbReference type="ChEBI" id="CHEBI:21137"/>
    </cofactor>
</comment>
<evidence type="ECO:0000256" key="6">
    <source>
        <dbReference type="ARBA" id="ARBA00022723"/>
    </source>
</evidence>
<evidence type="ECO:0000256" key="7">
    <source>
        <dbReference type="ARBA" id="ARBA00022737"/>
    </source>
</evidence>
<keyword evidence="5" id="KW-0004">4Fe-4S</keyword>
<evidence type="ECO:0000256" key="3">
    <source>
        <dbReference type="ARBA" id="ARBA00004196"/>
    </source>
</evidence>
<evidence type="ECO:0000313" key="12">
    <source>
        <dbReference type="Proteomes" id="UP000188532"/>
    </source>
</evidence>
<dbReference type="GO" id="GO:0030313">
    <property type="term" value="C:cell envelope"/>
    <property type="evidence" value="ECO:0007669"/>
    <property type="project" value="UniProtKB-SubCell"/>
</dbReference>
<evidence type="ECO:0000256" key="8">
    <source>
        <dbReference type="ARBA" id="ARBA00022982"/>
    </source>
</evidence>
<keyword evidence="9" id="KW-0408">Iron</keyword>
<dbReference type="Gene3D" id="3.30.70.20">
    <property type="match status" value="1"/>
</dbReference>
<sequence>MTEEQIYQMYRLLALAKYEERYVIPTAYELDGDAVEEAGCSLSFDGGPGMYGSGPFGEASGGPVPVAVETFHALRQRQTSEGMAANANQPSRVNLLNWDGRGVPPGMFPRGRRR</sequence>
<dbReference type="GO" id="GO:0016491">
    <property type="term" value="F:oxidoreductase activity"/>
    <property type="evidence" value="ECO:0007669"/>
    <property type="project" value="UniProtKB-KW"/>
</dbReference>
<keyword evidence="4" id="KW-0813">Transport</keyword>
<dbReference type="AlphaFoldDB" id="A0A1V3WJI1"/>
<dbReference type="PANTHER" id="PTHR43518:SF1">
    <property type="entry name" value="RESPIRATORY NITRATE REDUCTASE 1 BETA CHAIN"/>
    <property type="match status" value="1"/>
</dbReference>
<evidence type="ECO:0000256" key="2">
    <source>
        <dbReference type="ARBA" id="ARBA00001966"/>
    </source>
</evidence>
<dbReference type="GO" id="GO:0046872">
    <property type="term" value="F:metal ion binding"/>
    <property type="evidence" value="ECO:0007669"/>
    <property type="project" value="UniProtKB-KW"/>
</dbReference>
<reference evidence="11 12" key="1">
    <citation type="submission" date="2017-02" db="EMBL/GenBank/DDBJ databases">
        <title>Complete genome sequences of Mycobacterium kansasii strains isolated from rhesus macaques.</title>
        <authorList>
            <person name="Panda A."/>
            <person name="Nagaraj S."/>
            <person name="Zhao X."/>
            <person name="Tettelin H."/>
            <person name="Detolla L.J."/>
        </authorList>
    </citation>
    <scope>NUCLEOTIDE SEQUENCE [LARGE SCALE GENOMIC DNA]</scope>
    <source>
        <strain evidence="11 12">11-3469</strain>
    </source>
</reference>
<keyword evidence="11" id="KW-0560">Oxidoreductase</keyword>
<keyword evidence="6" id="KW-0479">Metal-binding</keyword>
<evidence type="ECO:0000256" key="9">
    <source>
        <dbReference type="ARBA" id="ARBA00023004"/>
    </source>
</evidence>
<dbReference type="GO" id="GO:0009061">
    <property type="term" value="P:anaerobic respiration"/>
    <property type="evidence" value="ECO:0007669"/>
    <property type="project" value="TreeGrafter"/>
</dbReference>
<dbReference type="PANTHER" id="PTHR43518">
    <property type="entry name" value="NITRATE REDUCTASE BETA SUBUNIT"/>
    <property type="match status" value="1"/>
</dbReference>
<dbReference type="GO" id="GO:0016020">
    <property type="term" value="C:membrane"/>
    <property type="evidence" value="ECO:0007669"/>
    <property type="project" value="TreeGrafter"/>
</dbReference>
<evidence type="ECO:0000256" key="5">
    <source>
        <dbReference type="ARBA" id="ARBA00022485"/>
    </source>
</evidence>
<dbReference type="EC" id="1.7.99.4" evidence="11"/>
<organism evidence="11 12">
    <name type="scientific">Mycobacterium kansasii</name>
    <dbReference type="NCBI Taxonomy" id="1768"/>
    <lineage>
        <taxon>Bacteria</taxon>
        <taxon>Bacillati</taxon>
        <taxon>Actinomycetota</taxon>
        <taxon>Actinomycetes</taxon>
        <taxon>Mycobacteriales</taxon>
        <taxon>Mycobacteriaceae</taxon>
        <taxon>Mycobacterium</taxon>
    </lineage>
</organism>
<evidence type="ECO:0000256" key="1">
    <source>
        <dbReference type="ARBA" id="ARBA00001927"/>
    </source>
</evidence>
<evidence type="ECO:0000256" key="4">
    <source>
        <dbReference type="ARBA" id="ARBA00022448"/>
    </source>
</evidence>
<evidence type="ECO:0000256" key="10">
    <source>
        <dbReference type="ARBA" id="ARBA00023014"/>
    </source>
</evidence>